<dbReference type="EMBL" id="AZHW01001451">
    <property type="protein sequence ID" value="ETW92519.1"/>
    <property type="molecule type" value="Genomic_DNA"/>
</dbReference>
<comment type="caution">
    <text evidence="1">The sequence shown here is derived from an EMBL/GenBank/DDBJ whole genome shotgun (WGS) entry which is preliminary data.</text>
</comment>
<organism evidence="1 2">
    <name type="scientific">Entotheonella factor</name>
    <dbReference type="NCBI Taxonomy" id="1429438"/>
    <lineage>
        <taxon>Bacteria</taxon>
        <taxon>Pseudomonadati</taxon>
        <taxon>Nitrospinota/Tectimicrobiota group</taxon>
        <taxon>Candidatus Tectimicrobiota</taxon>
        <taxon>Candidatus Entotheonellia</taxon>
        <taxon>Candidatus Entotheonellales</taxon>
        <taxon>Candidatus Entotheonellaceae</taxon>
        <taxon>Candidatus Entotheonella</taxon>
    </lineage>
</organism>
<protein>
    <submittedName>
        <fullName evidence="1">Uncharacterized protein</fullName>
    </submittedName>
</protein>
<keyword evidence="2" id="KW-1185">Reference proteome</keyword>
<reference evidence="1 2" key="1">
    <citation type="journal article" date="2014" name="Nature">
        <title>An environmental bacterial taxon with a large and distinct metabolic repertoire.</title>
        <authorList>
            <person name="Wilson M.C."/>
            <person name="Mori T."/>
            <person name="Ruckert C."/>
            <person name="Uria A.R."/>
            <person name="Helf M.J."/>
            <person name="Takada K."/>
            <person name="Gernert C."/>
            <person name="Steffens U.A."/>
            <person name="Heycke N."/>
            <person name="Schmitt S."/>
            <person name="Rinke C."/>
            <person name="Helfrich E.J."/>
            <person name="Brachmann A.O."/>
            <person name="Gurgui C."/>
            <person name="Wakimoto T."/>
            <person name="Kracht M."/>
            <person name="Crusemann M."/>
            <person name="Hentschel U."/>
            <person name="Abe I."/>
            <person name="Matsunaga S."/>
            <person name="Kalinowski J."/>
            <person name="Takeyama H."/>
            <person name="Piel J."/>
        </authorList>
    </citation>
    <scope>NUCLEOTIDE SEQUENCE [LARGE SCALE GENOMIC DNA]</scope>
    <source>
        <strain evidence="2">TSY1</strain>
    </source>
</reference>
<evidence type="ECO:0000313" key="1">
    <source>
        <dbReference type="EMBL" id="ETW92519.1"/>
    </source>
</evidence>
<dbReference type="HOGENOM" id="CLU_735060_0_0_7"/>
<dbReference type="AlphaFoldDB" id="W4L3P2"/>
<gene>
    <name evidence="1" type="ORF">ETSY1_43265</name>
</gene>
<evidence type="ECO:0000313" key="2">
    <source>
        <dbReference type="Proteomes" id="UP000019141"/>
    </source>
</evidence>
<sequence length="376" mass="41410">MSTDQTAFTQDELLASHPYAEPLIAGGVRCHGGFDADGHYVSPRTKYRWPAIRAWQAQHQAQFGTALLDVPLDAFPEHYPSVPQAKFLLQQGVKLPLSLTLTRIGTVEGFGAGIRTVNLPDLQACFVEEIAGTAMAHLGQGLYEAHARDEAGFEDEGGHKQMWFAARDVALEEQPSEEQVREMMARQGGSGVVGAPPTPEQVAKIRAEMMANRMLPDDIDFALEAAIIRMTRLLLIELVAYLSFAWAEELLSDTELVAGEGEAARLVSYVRADEAPHVAYLKCALSEMRDRTFRGTSGRTYAGADMVGHIWQRLTHQFLATSRLDRRNSAYATILQGLQGHPRRDTILEEFHALGQVQLTPDGVWSDEVAAQTAGR</sequence>
<dbReference type="Proteomes" id="UP000019141">
    <property type="component" value="Unassembled WGS sequence"/>
</dbReference>
<accession>W4L3P2</accession>
<proteinExistence type="predicted"/>
<name>W4L3P2_ENTF1</name>